<evidence type="ECO:0000313" key="1">
    <source>
        <dbReference type="EMBL" id="SDA71194.1"/>
    </source>
</evidence>
<dbReference type="AlphaFoldDB" id="A0A1G5XMN2"/>
<dbReference type="OrthoDB" id="826796at2"/>
<dbReference type="Proteomes" id="UP000198756">
    <property type="component" value="Unassembled WGS sequence"/>
</dbReference>
<proteinExistence type="predicted"/>
<dbReference type="RefSeq" id="WP_092729666.1">
    <property type="nucleotide sequence ID" value="NZ_FMXE01000011.1"/>
</dbReference>
<evidence type="ECO:0008006" key="3">
    <source>
        <dbReference type="Google" id="ProtNLM"/>
    </source>
</evidence>
<keyword evidence="2" id="KW-1185">Reference proteome</keyword>
<sequence>MKITALIPEEMIKEAMELSRAATITDALKTALAQYIAIEKIKRASESLVSEPLEFYYTAEQLRSKNQS</sequence>
<accession>A0A1G5XMN2</accession>
<evidence type="ECO:0000313" key="2">
    <source>
        <dbReference type="Proteomes" id="UP000198756"/>
    </source>
</evidence>
<protein>
    <recommendedName>
        <fullName evidence="3">Antitoxin of type II TA system, VapB</fullName>
    </recommendedName>
</protein>
<dbReference type="STRING" id="279824.SAMN03080617_01853"/>
<reference evidence="2" key="1">
    <citation type="submission" date="2016-10" db="EMBL/GenBank/DDBJ databases">
        <authorList>
            <person name="Varghese N."/>
            <person name="Submissions S."/>
        </authorList>
    </citation>
    <scope>NUCLEOTIDE SEQUENCE [LARGE SCALE GENOMIC DNA]</scope>
    <source>
        <strain evidence="2">DSM 22703</strain>
    </source>
</reference>
<gene>
    <name evidence="1" type="ORF">SAMN03080617_01853</name>
</gene>
<dbReference type="EMBL" id="FMXE01000011">
    <property type="protein sequence ID" value="SDA71194.1"/>
    <property type="molecule type" value="Genomic_DNA"/>
</dbReference>
<organism evidence="1 2">
    <name type="scientific">Algoriphagus alkaliphilus</name>
    <dbReference type="NCBI Taxonomy" id="279824"/>
    <lineage>
        <taxon>Bacteria</taxon>
        <taxon>Pseudomonadati</taxon>
        <taxon>Bacteroidota</taxon>
        <taxon>Cytophagia</taxon>
        <taxon>Cytophagales</taxon>
        <taxon>Cyclobacteriaceae</taxon>
        <taxon>Algoriphagus</taxon>
    </lineage>
</organism>
<name>A0A1G5XMN2_9BACT</name>